<name>A0A1R2CN84_9CILI</name>
<dbReference type="Proteomes" id="UP000187209">
    <property type="component" value="Unassembled WGS sequence"/>
</dbReference>
<dbReference type="SUPFAM" id="SSF47954">
    <property type="entry name" value="Cyclin-like"/>
    <property type="match status" value="2"/>
</dbReference>
<keyword evidence="2" id="KW-1185">Reference proteome</keyword>
<gene>
    <name evidence="1" type="ORF">SteCoe_7232</name>
</gene>
<dbReference type="AlphaFoldDB" id="A0A1R2CN84"/>
<sequence length="219" mass="25273">MANQSASCKDGIPAAKEAEFLQEGMHFIKEISKRLLLKQATIATAQYYFHKVAFALSFRLFDRLIMASVTCFLSAKTNEQIIRIIEIARSHLNVIKIRNEKPGSTPRIITDEMIEKTVKTIALYEFNLLAILDYNLIVPLPYAEIRTLLPAERPRNFFKVTTNFANDFFRSRACLKYTSTEIAQASLYLSCEFFDMEPFVSVNFDVVNDMIEIYKFYTD</sequence>
<dbReference type="PANTHER" id="PTHR10026">
    <property type="entry name" value="CYCLIN"/>
    <property type="match status" value="1"/>
</dbReference>
<protein>
    <submittedName>
        <fullName evidence="1">Uncharacterized protein</fullName>
    </submittedName>
</protein>
<organism evidence="1 2">
    <name type="scientific">Stentor coeruleus</name>
    <dbReference type="NCBI Taxonomy" id="5963"/>
    <lineage>
        <taxon>Eukaryota</taxon>
        <taxon>Sar</taxon>
        <taxon>Alveolata</taxon>
        <taxon>Ciliophora</taxon>
        <taxon>Postciliodesmatophora</taxon>
        <taxon>Heterotrichea</taxon>
        <taxon>Heterotrichida</taxon>
        <taxon>Stentoridae</taxon>
        <taxon>Stentor</taxon>
    </lineage>
</organism>
<dbReference type="OrthoDB" id="10264655at2759"/>
<accession>A0A1R2CN84</accession>
<dbReference type="EMBL" id="MPUH01000103">
    <property type="protein sequence ID" value="OMJ90425.1"/>
    <property type="molecule type" value="Genomic_DNA"/>
</dbReference>
<evidence type="ECO:0000313" key="2">
    <source>
        <dbReference type="Proteomes" id="UP000187209"/>
    </source>
</evidence>
<dbReference type="GO" id="GO:0006357">
    <property type="term" value="P:regulation of transcription by RNA polymerase II"/>
    <property type="evidence" value="ECO:0007669"/>
    <property type="project" value="InterPro"/>
</dbReference>
<dbReference type="InterPro" id="IPR043198">
    <property type="entry name" value="Cyclin/Ssn8"/>
</dbReference>
<reference evidence="1 2" key="1">
    <citation type="submission" date="2016-11" db="EMBL/GenBank/DDBJ databases">
        <title>The macronuclear genome of Stentor coeruleus: a giant cell with tiny introns.</title>
        <authorList>
            <person name="Slabodnick M."/>
            <person name="Ruby J.G."/>
            <person name="Reiff S.B."/>
            <person name="Swart E.C."/>
            <person name="Gosai S."/>
            <person name="Prabakaran S."/>
            <person name="Witkowska E."/>
            <person name="Larue G.E."/>
            <person name="Fisher S."/>
            <person name="Freeman R.M."/>
            <person name="Gunawardena J."/>
            <person name="Chu W."/>
            <person name="Stover N.A."/>
            <person name="Gregory B.D."/>
            <person name="Nowacki M."/>
            <person name="Derisi J."/>
            <person name="Roy S.W."/>
            <person name="Marshall W.F."/>
            <person name="Sood P."/>
        </authorList>
    </citation>
    <scope>NUCLEOTIDE SEQUENCE [LARGE SCALE GENOMIC DNA]</scope>
    <source>
        <strain evidence="1">WM001</strain>
    </source>
</reference>
<dbReference type="GO" id="GO:0016538">
    <property type="term" value="F:cyclin-dependent protein serine/threonine kinase regulator activity"/>
    <property type="evidence" value="ECO:0007669"/>
    <property type="project" value="InterPro"/>
</dbReference>
<dbReference type="InterPro" id="IPR036915">
    <property type="entry name" value="Cyclin-like_sf"/>
</dbReference>
<comment type="caution">
    <text evidence="1">The sequence shown here is derived from an EMBL/GenBank/DDBJ whole genome shotgun (WGS) entry which is preliminary data.</text>
</comment>
<dbReference type="Gene3D" id="1.10.472.10">
    <property type="entry name" value="Cyclin-like"/>
    <property type="match status" value="2"/>
</dbReference>
<evidence type="ECO:0000313" key="1">
    <source>
        <dbReference type="EMBL" id="OMJ90425.1"/>
    </source>
</evidence>
<proteinExistence type="predicted"/>